<proteinExistence type="predicted"/>
<accession>A0A934V1M4</accession>
<dbReference type="AlphaFoldDB" id="A0A934V1M4"/>
<feature type="chain" id="PRO_5038094465" description="UrcA family protein" evidence="1">
    <location>
        <begin position="18"/>
        <end position="106"/>
    </location>
</feature>
<reference evidence="2" key="1">
    <citation type="submission" date="2017-08" db="EMBL/GenBank/DDBJ databases">
        <authorList>
            <person name="Imhoff J.F."/>
            <person name="Rahn T."/>
            <person name="Kuenzel S."/>
            <person name="Neulinger S.C."/>
        </authorList>
    </citation>
    <scope>NUCLEOTIDE SEQUENCE</scope>
    <source>
        <strain evidence="2">DSM 9154</strain>
    </source>
</reference>
<name>A0A934V1M4_9PROT</name>
<protein>
    <recommendedName>
        <fullName evidence="4">UrcA family protein</fullName>
    </recommendedName>
</protein>
<dbReference type="Proteomes" id="UP000778970">
    <property type="component" value="Unassembled WGS sequence"/>
</dbReference>
<feature type="signal peptide" evidence="1">
    <location>
        <begin position="1"/>
        <end position="17"/>
    </location>
</feature>
<gene>
    <name evidence="2" type="ORF">CKO21_15645</name>
</gene>
<organism evidence="2 3">
    <name type="scientific">Rhodovibrio salinarum</name>
    <dbReference type="NCBI Taxonomy" id="1087"/>
    <lineage>
        <taxon>Bacteria</taxon>
        <taxon>Pseudomonadati</taxon>
        <taxon>Pseudomonadota</taxon>
        <taxon>Alphaproteobacteria</taxon>
        <taxon>Rhodospirillales</taxon>
        <taxon>Rhodovibrionaceae</taxon>
        <taxon>Rhodovibrio</taxon>
    </lineage>
</organism>
<dbReference type="RefSeq" id="WP_027288547.1">
    <property type="nucleotide sequence ID" value="NZ_NRRE01000029.1"/>
</dbReference>
<comment type="caution">
    <text evidence="2">The sequence shown here is derived from an EMBL/GenBank/DDBJ whole genome shotgun (WGS) entry which is preliminary data.</text>
</comment>
<keyword evidence="3" id="KW-1185">Reference proteome</keyword>
<evidence type="ECO:0008006" key="4">
    <source>
        <dbReference type="Google" id="ProtNLM"/>
    </source>
</evidence>
<keyword evidence="1" id="KW-0732">Signal</keyword>
<sequence>MKTYRVFAGLAAAMVLAAGTGAAATTLPDVREPASYDKPRPVRTAIERMQKTLADHAEDNWQAQRNAGICEDAARRLHDYVTSQAYTAELGEQLWRECHQAYTGVE</sequence>
<evidence type="ECO:0000256" key="1">
    <source>
        <dbReference type="SAM" id="SignalP"/>
    </source>
</evidence>
<dbReference type="EMBL" id="NRRE01000029">
    <property type="protein sequence ID" value="MBK1698680.1"/>
    <property type="molecule type" value="Genomic_DNA"/>
</dbReference>
<reference evidence="2" key="2">
    <citation type="journal article" date="2020" name="Microorganisms">
        <title>Osmotic Adaptation and Compatible Solute Biosynthesis of Phototrophic Bacteria as Revealed from Genome Analyses.</title>
        <authorList>
            <person name="Imhoff J.F."/>
            <person name="Rahn T."/>
            <person name="Kunzel S."/>
            <person name="Keller A."/>
            <person name="Neulinger S.C."/>
        </authorList>
    </citation>
    <scope>NUCLEOTIDE SEQUENCE</scope>
    <source>
        <strain evidence="2">DSM 9154</strain>
    </source>
</reference>
<evidence type="ECO:0000313" key="2">
    <source>
        <dbReference type="EMBL" id="MBK1698680.1"/>
    </source>
</evidence>
<evidence type="ECO:0000313" key="3">
    <source>
        <dbReference type="Proteomes" id="UP000778970"/>
    </source>
</evidence>